<dbReference type="PATRIC" id="fig|1333534.5.peg.4026"/>
<dbReference type="RefSeq" id="WP_025697904.1">
    <property type="nucleotide sequence ID" value="NZ_ASQQ01000549.1"/>
</dbReference>
<keyword evidence="6" id="KW-0963">Cytoplasm</keyword>
<dbReference type="EC" id="2.7.4.8" evidence="4"/>
<evidence type="ECO:0000313" key="14">
    <source>
        <dbReference type="EMBL" id="AKG36255.1"/>
    </source>
</evidence>
<dbReference type="EMBL" id="CP011114">
    <property type="protein sequence ID" value="AKG36255.1"/>
    <property type="molecule type" value="Genomic_DNA"/>
</dbReference>
<dbReference type="HOGENOM" id="CLU_001715_1_2_9"/>
<dbReference type="PROSITE" id="PS00856">
    <property type="entry name" value="GUANYLATE_KINASE_1"/>
    <property type="match status" value="1"/>
</dbReference>
<dbReference type="PANTHER" id="PTHR23117:SF13">
    <property type="entry name" value="GUANYLATE KINASE"/>
    <property type="match status" value="1"/>
</dbReference>
<evidence type="ECO:0000256" key="12">
    <source>
        <dbReference type="ARBA" id="ARBA00048594"/>
    </source>
</evidence>
<keyword evidence="10" id="KW-0067">ATP-binding</keyword>
<sequence>MGRIVVLYGPSASGKTEIQRQLTNPGFPRIITATTRPARANEIDGVHYLFMDKESFREKMARGELIEWTEYNGEWYGTLRSSIEEAINGPADANIILDLAGVLALKERYQEHILAIYIGADLASLTRRLAERGGDSAETANRLRKAREQELTEAYMQPADAVLWNNGGTDFAETLKRVREIIASHRREA</sequence>
<comment type="function">
    <text evidence="1">Essential for recycling GMP and indirectly, cGMP.</text>
</comment>
<protein>
    <recommendedName>
        <fullName evidence="5">Guanylate kinase</fullName>
        <ecNumber evidence="4">2.7.4.8</ecNumber>
    </recommendedName>
    <alternativeName>
        <fullName evidence="11">GMP kinase</fullName>
    </alternativeName>
</protein>
<dbReference type="PANTHER" id="PTHR23117">
    <property type="entry name" value="GUANYLATE KINASE-RELATED"/>
    <property type="match status" value="1"/>
</dbReference>
<dbReference type="GO" id="GO:0004385">
    <property type="term" value="F:GMP kinase activity"/>
    <property type="evidence" value="ECO:0007669"/>
    <property type="project" value="UniProtKB-EC"/>
</dbReference>
<dbReference type="InterPro" id="IPR008144">
    <property type="entry name" value="Guanylate_kin-like_dom"/>
</dbReference>
<dbReference type="InterPro" id="IPR027417">
    <property type="entry name" value="P-loop_NTPase"/>
</dbReference>
<evidence type="ECO:0000256" key="8">
    <source>
        <dbReference type="ARBA" id="ARBA00022741"/>
    </source>
</evidence>
<evidence type="ECO:0000313" key="15">
    <source>
        <dbReference type="Proteomes" id="UP000034189"/>
    </source>
</evidence>
<dbReference type="PROSITE" id="PS50052">
    <property type="entry name" value="GUANYLATE_KINASE_2"/>
    <property type="match status" value="1"/>
</dbReference>
<comment type="similarity">
    <text evidence="3">Belongs to the guanylate kinase family.</text>
</comment>
<dbReference type="SMART" id="SM00072">
    <property type="entry name" value="GuKc"/>
    <property type="match status" value="1"/>
</dbReference>
<keyword evidence="8" id="KW-0547">Nucleotide-binding</keyword>
<comment type="subcellular location">
    <subcellularLocation>
        <location evidence="2">Cytoplasm</location>
    </subcellularLocation>
</comment>
<evidence type="ECO:0000256" key="1">
    <source>
        <dbReference type="ARBA" id="ARBA00003531"/>
    </source>
</evidence>
<keyword evidence="7" id="KW-0808">Transferase</keyword>
<dbReference type="OrthoDB" id="1033810at2"/>
<dbReference type="GO" id="GO:0005829">
    <property type="term" value="C:cytosol"/>
    <property type="evidence" value="ECO:0007669"/>
    <property type="project" value="TreeGrafter"/>
</dbReference>
<dbReference type="Pfam" id="PF00625">
    <property type="entry name" value="Guanylate_kin"/>
    <property type="match status" value="1"/>
</dbReference>
<dbReference type="InterPro" id="IPR008145">
    <property type="entry name" value="GK/Ca_channel_bsu"/>
</dbReference>
<dbReference type="FunFam" id="3.30.63.10:FF:000005">
    <property type="entry name" value="Guanylate kinase"/>
    <property type="match status" value="1"/>
</dbReference>
<accession>A0A0F7FBS7</accession>
<proteinExistence type="inferred from homology"/>
<organism evidence="14 15">
    <name type="scientific">Paenibacillus durus ATCC 35681</name>
    <dbReference type="NCBI Taxonomy" id="1333534"/>
    <lineage>
        <taxon>Bacteria</taxon>
        <taxon>Bacillati</taxon>
        <taxon>Bacillota</taxon>
        <taxon>Bacilli</taxon>
        <taxon>Bacillales</taxon>
        <taxon>Paenibacillaceae</taxon>
        <taxon>Paenibacillus</taxon>
    </lineage>
</organism>
<gene>
    <name evidence="14" type="ORF">VK70_18225</name>
</gene>
<dbReference type="InterPro" id="IPR020590">
    <property type="entry name" value="Guanylate_kinase_CS"/>
</dbReference>
<name>A0A0F7FBS7_PAEDU</name>
<evidence type="ECO:0000256" key="4">
    <source>
        <dbReference type="ARBA" id="ARBA00012961"/>
    </source>
</evidence>
<evidence type="ECO:0000256" key="6">
    <source>
        <dbReference type="ARBA" id="ARBA00022490"/>
    </source>
</evidence>
<evidence type="ECO:0000256" key="11">
    <source>
        <dbReference type="ARBA" id="ARBA00030128"/>
    </source>
</evidence>
<reference evidence="14 15" key="1">
    <citation type="submission" date="2015-03" db="EMBL/GenBank/DDBJ databases">
        <authorList>
            <person name="Abdul Halim M."/>
        </authorList>
    </citation>
    <scope>NUCLEOTIDE SEQUENCE [LARGE SCALE GENOMIC DNA]</scope>
    <source>
        <strain evidence="14 15">ATCC 35681</strain>
    </source>
</reference>
<feature type="domain" description="Guanylate kinase-like" evidence="13">
    <location>
        <begin position="2"/>
        <end position="183"/>
    </location>
</feature>
<evidence type="ECO:0000256" key="10">
    <source>
        <dbReference type="ARBA" id="ARBA00022840"/>
    </source>
</evidence>
<evidence type="ECO:0000256" key="3">
    <source>
        <dbReference type="ARBA" id="ARBA00005790"/>
    </source>
</evidence>
<dbReference type="Proteomes" id="UP000034189">
    <property type="component" value="Chromosome"/>
</dbReference>
<evidence type="ECO:0000256" key="2">
    <source>
        <dbReference type="ARBA" id="ARBA00004496"/>
    </source>
</evidence>
<reference evidence="14 15" key="2">
    <citation type="journal article" date="2016" name="Genome Announc.">
        <title>Genome Sequence of a Gram-Positive Diazotroph, Paenibacillus durus Type Strain ATCC 35681.</title>
        <authorList>
            <person name="Halim M.A."/>
            <person name="Rahman A.Y."/>
            <person name="Sim K.S."/>
            <person name="Yam H.C."/>
            <person name="Rahim A.A."/>
            <person name="Ghazali A.H."/>
            <person name="Najimudin N."/>
        </authorList>
    </citation>
    <scope>NUCLEOTIDE SEQUENCE [LARGE SCALE GENOMIC DNA]</scope>
    <source>
        <strain evidence="14 15">ATCC 35681</strain>
    </source>
</reference>
<evidence type="ECO:0000256" key="9">
    <source>
        <dbReference type="ARBA" id="ARBA00022777"/>
    </source>
</evidence>
<dbReference type="Gene3D" id="3.40.50.300">
    <property type="entry name" value="P-loop containing nucleotide triphosphate hydrolases"/>
    <property type="match status" value="1"/>
</dbReference>
<dbReference type="AlphaFoldDB" id="A0A0F7FBS7"/>
<dbReference type="CDD" id="cd00071">
    <property type="entry name" value="GMPK"/>
    <property type="match status" value="1"/>
</dbReference>
<evidence type="ECO:0000256" key="7">
    <source>
        <dbReference type="ARBA" id="ARBA00022679"/>
    </source>
</evidence>
<evidence type="ECO:0000259" key="13">
    <source>
        <dbReference type="PROSITE" id="PS50052"/>
    </source>
</evidence>
<keyword evidence="9" id="KW-0418">Kinase</keyword>
<comment type="catalytic activity">
    <reaction evidence="12">
        <text>GMP + ATP = GDP + ADP</text>
        <dbReference type="Rhea" id="RHEA:20780"/>
        <dbReference type="ChEBI" id="CHEBI:30616"/>
        <dbReference type="ChEBI" id="CHEBI:58115"/>
        <dbReference type="ChEBI" id="CHEBI:58189"/>
        <dbReference type="ChEBI" id="CHEBI:456216"/>
        <dbReference type="EC" id="2.7.4.8"/>
    </reaction>
</comment>
<dbReference type="GO" id="GO:0005524">
    <property type="term" value="F:ATP binding"/>
    <property type="evidence" value="ECO:0007669"/>
    <property type="project" value="UniProtKB-KW"/>
</dbReference>
<dbReference type="SUPFAM" id="SSF52540">
    <property type="entry name" value="P-loop containing nucleoside triphosphate hydrolases"/>
    <property type="match status" value="1"/>
</dbReference>
<evidence type="ECO:0000256" key="5">
    <source>
        <dbReference type="ARBA" id="ARBA00016296"/>
    </source>
</evidence>